<evidence type="ECO:0000259" key="2">
    <source>
        <dbReference type="PROSITE" id="PS51231"/>
    </source>
</evidence>
<comment type="caution">
    <text evidence="3">The sequence shown here is derived from an EMBL/GenBank/DDBJ whole genome shotgun (WGS) entry which is preliminary data.</text>
</comment>
<feature type="region of interest" description="Disordered" evidence="1">
    <location>
        <begin position="288"/>
        <end position="338"/>
    </location>
</feature>
<accession>A0ABU7F7C6</accession>
<feature type="domain" description="DAD" evidence="2">
    <location>
        <begin position="277"/>
        <end position="309"/>
    </location>
</feature>
<keyword evidence="4" id="KW-1185">Reference proteome</keyword>
<sequence length="338" mass="36725">MLCVEASPTISSRYLSTSRTSSGSFPPSEVTFHVPRASLSIGLLKSPPSSATQSSLHRSLTVPPAGGGPIGGWSRVSCLGLARPAGSRQEQPGHQALSDESRPQAWLQGWDPGSAVLGNVTFHSFLLYLGHPAYSVREISVNRFSKILSEFALEYRTTRDRVLQQKQKRADHRERNKTRGKMIMDMNTPCVRNDSSCSNTGAPSGQDSDQPQGLGHTEDAAEHEHMKAVLRTSLTGSDKDGVGVPGLRTRTRSRPGRGGRTMQAWTSAVEDTQACGDDAADEIMERIVRSATQGPGTRTQPRERRRSRANRKSLRRTLKNGLTPEEALALGLTDSPDT</sequence>
<feature type="region of interest" description="Disordered" evidence="1">
    <location>
        <begin position="187"/>
        <end position="264"/>
    </location>
</feature>
<dbReference type="PANTHER" id="PTHR45920">
    <property type="entry name" value="FORMIN HOMOLOGY 2 DOMAIN CONTAINING, ISOFORM I"/>
    <property type="match status" value="1"/>
</dbReference>
<dbReference type="PROSITE" id="PS51231">
    <property type="entry name" value="DAD"/>
    <property type="match status" value="1"/>
</dbReference>
<evidence type="ECO:0000313" key="3">
    <source>
        <dbReference type="EMBL" id="MED6294985.1"/>
    </source>
</evidence>
<dbReference type="InterPro" id="IPR014767">
    <property type="entry name" value="DAD_dom"/>
</dbReference>
<protein>
    <submittedName>
        <fullName evidence="3">FH1/FH2 domain-containing protein 3</fullName>
    </submittedName>
</protein>
<evidence type="ECO:0000313" key="4">
    <source>
        <dbReference type="Proteomes" id="UP001352852"/>
    </source>
</evidence>
<dbReference type="Proteomes" id="UP001352852">
    <property type="component" value="Unassembled WGS sequence"/>
</dbReference>
<evidence type="ECO:0000256" key="1">
    <source>
        <dbReference type="SAM" id="MobiDB-lite"/>
    </source>
</evidence>
<gene>
    <name evidence="3" type="primary">FHOD3_6</name>
    <name evidence="3" type="ORF">CHARACLAT_026695</name>
</gene>
<dbReference type="EMBL" id="JAHUTJ010077032">
    <property type="protein sequence ID" value="MED6294985.1"/>
    <property type="molecule type" value="Genomic_DNA"/>
</dbReference>
<feature type="compositionally biased region" description="Polar residues" evidence="1">
    <location>
        <begin position="193"/>
        <end position="211"/>
    </location>
</feature>
<dbReference type="SUPFAM" id="SSF101447">
    <property type="entry name" value="Formin homology 2 domain (FH2 domain)"/>
    <property type="match status" value="1"/>
</dbReference>
<name>A0ABU7F7C6_9TELE</name>
<dbReference type="PANTHER" id="PTHR45920:SF3">
    <property type="entry name" value="FH1_FH2 DOMAIN-CONTAINING PROTEIN 3"/>
    <property type="match status" value="1"/>
</dbReference>
<reference evidence="3 4" key="1">
    <citation type="submission" date="2021-06" db="EMBL/GenBank/DDBJ databases">
        <authorList>
            <person name="Palmer J.M."/>
        </authorList>
    </citation>
    <scope>NUCLEOTIDE SEQUENCE [LARGE SCALE GENOMIC DNA]</scope>
    <source>
        <strain evidence="3 4">CL_MEX2019</strain>
        <tissue evidence="3">Muscle</tissue>
    </source>
</reference>
<proteinExistence type="predicted"/>
<organism evidence="3 4">
    <name type="scientific">Characodon lateralis</name>
    <dbReference type="NCBI Taxonomy" id="208331"/>
    <lineage>
        <taxon>Eukaryota</taxon>
        <taxon>Metazoa</taxon>
        <taxon>Chordata</taxon>
        <taxon>Craniata</taxon>
        <taxon>Vertebrata</taxon>
        <taxon>Euteleostomi</taxon>
        <taxon>Actinopterygii</taxon>
        <taxon>Neopterygii</taxon>
        <taxon>Teleostei</taxon>
        <taxon>Neoteleostei</taxon>
        <taxon>Acanthomorphata</taxon>
        <taxon>Ovalentaria</taxon>
        <taxon>Atherinomorphae</taxon>
        <taxon>Cyprinodontiformes</taxon>
        <taxon>Goodeidae</taxon>
        <taxon>Characodon</taxon>
    </lineage>
</organism>
<feature type="compositionally biased region" description="Basic and acidic residues" evidence="1">
    <location>
        <begin position="216"/>
        <end position="227"/>
    </location>
</feature>
<feature type="compositionally biased region" description="Basic residues" evidence="1">
    <location>
        <begin position="303"/>
        <end position="318"/>
    </location>
</feature>